<sequence>MESLKTAKDVVKFCEERGVEMIHMWFVDILGQLKAVAITLRELSVALAEGIGIDGSSVEGFARIYESDLVAMPDISTFQLLPWKVNGENVGRVICDVHNPDGSPYLGDTRGVLKRMAKKLEKEGYTAYMGPELEYFYFKSLKERTLLDAAGYFDQVPDDLGTELRSRTVEALQAMEISVEASHHEVAHSQHEIDLRYSEALKMADQTITYRYVVKEIARQGGYYATFMPKPIFGQNGSGMHVHQSLFKAGKNVFFDAKDKHHLSKNGRAYLAGLLTHMREITSITNQWVNSYKRLVPGFEAPVYIAWGQRNRSALVRVPMYKPGKEKATRIELRCPDPACNPYLAFSVCLAAGLKGIDAGYTLRPPTEDDIYEMDAHERKQLDIESLPGSLIEAVELTSKSKLVKETLGDHVYTKFLENELNEYYPIL</sequence>
<comment type="cofactor">
    <cofactor evidence="1">
        <name>Mg(2+)</name>
        <dbReference type="ChEBI" id="CHEBI:18420"/>
    </cofactor>
</comment>
<name>A0A538THQ1_UNCEI</name>
<organism evidence="10 11">
    <name type="scientific">Eiseniibacteriota bacterium</name>
    <dbReference type="NCBI Taxonomy" id="2212470"/>
    <lineage>
        <taxon>Bacteria</taxon>
        <taxon>Candidatus Eiseniibacteriota</taxon>
    </lineage>
</organism>
<dbReference type="Pfam" id="PF00120">
    <property type="entry name" value="Gln-synt_C"/>
    <property type="match status" value="1"/>
</dbReference>
<dbReference type="InterPro" id="IPR014746">
    <property type="entry name" value="Gln_synth/guanido_kin_cat_dom"/>
</dbReference>
<evidence type="ECO:0000259" key="9">
    <source>
        <dbReference type="PROSITE" id="PS51987"/>
    </source>
</evidence>
<dbReference type="Proteomes" id="UP000317691">
    <property type="component" value="Unassembled WGS sequence"/>
</dbReference>
<dbReference type="InterPro" id="IPR036651">
    <property type="entry name" value="Gln_synt_N_sf"/>
</dbReference>
<comment type="caution">
    <text evidence="10">The sequence shown here is derived from an EMBL/GenBank/DDBJ whole genome shotgun (WGS) entry which is preliminary data.</text>
</comment>
<dbReference type="AlphaFoldDB" id="A0A538THQ1"/>
<feature type="domain" description="GS beta-grasp" evidence="8">
    <location>
        <begin position="17"/>
        <end position="102"/>
    </location>
</feature>
<evidence type="ECO:0000256" key="5">
    <source>
        <dbReference type="ARBA" id="ARBA00022842"/>
    </source>
</evidence>
<proteinExistence type="inferred from homology"/>
<feature type="domain" description="GS catalytic" evidence="9">
    <location>
        <begin position="109"/>
        <end position="428"/>
    </location>
</feature>
<dbReference type="Gene3D" id="3.10.20.70">
    <property type="entry name" value="Glutamine synthetase, N-terminal domain"/>
    <property type="match status" value="1"/>
</dbReference>
<dbReference type="InterPro" id="IPR027303">
    <property type="entry name" value="Gln_synth_gly_rich_site"/>
</dbReference>
<evidence type="ECO:0000256" key="7">
    <source>
        <dbReference type="RuleBase" id="RU000384"/>
    </source>
</evidence>
<dbReference type="InterPro" id="IPR008147">
    <property type="entry name" value="Gln_synt_N"/>
</dbReference>
<dbReference type="PANTHER" id="PTHR43785:SF12">
    <property type="entry name" value="TYPE-1 GLUTAMINE SYNTHETASE 2"/>
    <property type="match status" value="1"/>
</dbReference>
<keyword evidence="4" id="KW-0067">ATP-binding</keyword>
<evidence type="ECO:0000256" key="4">
    <source>
        <dbReference type="ARBA" id="ARBA00022840"/>
    </source>
</evidence>
<dbReference type="Pfam" id="PF03951">
    <property type="entry name" value="Gln-synt_N"/>
    <property type="match status" value="1"/>
</dbReference>
<dbReference type="GO" id="GO:0005524">
    <property type="term" value="F:ATP binding"/>
    <property type="evidence" value="ECO:0007669"/>
    <property type="project" value="UniProtKB-KW"/>
</dbReference>
<evidence type="ECO:0000256" key="1">
    <source>
        <dbReference type="ARBA" id="ARBA00001946"/>
    </source>
</evidence>
<dbReference type="SUPFAM" id="SSF55931">
    <property type="entry name" value="Glutamine synthetase/guanido kinase"/>
    <property type="match status" value="1"/>
</dbReference>
<evidence type="ECO:0000256" key="6">
    <source>
        <dbReference type="PROSITE-ProRule" id="PRU01330"/>
    </source>
</evidence>
<evidence type="ECO:0000259" key="8">
    <source>
        <dbReference type="PROSITE" id="PS51986"/>
    </source>
</evidence>
<dbReference type="PROSITE" id="PS00181">
    <property type="entry name" value="GLNA_ATP"/>
    <property type="match status" value="1"/>
</dbReference>
<dbReference type="SUPFAM" id="SSF54368">
    <property type="entry name" value="Glutamine synthetase, N-terminal domain"/>
    <property type="match status" value="1"/>
</dbReference>
<dbReference type="Gene3D" id="3.30.590.10">
    <property type="entry name" value="Glutamine synthetase/guanido kinase, catalytic domain"/>
    <property type="match status" value="1"/>
</dbReference>
<dbReference type="GO" id="GO:0004356">
    <property type="term" value="F:glutamine synthetase activity"/>
    <property type="evidence" value="ECO:0007669"/>
    <property type="project" value="InterPro"/>
</dbReference>
<protein>
    <submittedName>
        <fullName evidence="10">Glutamine synthetase</fullName>
    </submittedName>
</protein>
<reference evidence="10 11" key="1">
    <citation type="journal article" date="2019" name="Nat. Microbiol.">
        <title>Mediterranean grassland soil C-N compound turnover is dependent on rainfall and depth, and is mediated by genomically divergent microorganisms.</title>
        <authorList>
            <person name="Diamond S."/>
            <person name="Andeer P.F."/>
            <person name="Li Z."/>
            <person name="Crits-Christoph A."/>
            <person name="Burstein D."/>
            <person name="Anantharaman K."/>
            <person name="Lane K.R."/>
            <person name="Thomas B.C."/>
            <person name="Pan C."/>
            <person name="Northen T.R."/>
            <person name="Banfield J.F."/>
        </authorList>
    </citation>
    <scope>NUCLEOTIDE SEQUENCE [LARGE SCALE GENOMIC DNA]</scope>
    <source>
        <strain evidence="10">WS_9</strain>
    </source>
</reference>
<keyword evidence="5" id="KW-0460">Magnesium</keyword>
<dbReference type="PROSITE" id="PS51986">
    <property type="entry name" value="GS_BETA_GRASP"/>
    <property type="match status" value="1"/>
</dbReference>
<comment type="similarity">
    <text evidence="6 7">Belongs to the glutamine synthetase family.</text>
</comment>
<accession>A0A538THQ1</accession>
<evidence type="ECO:0000313" key="11">
    <source>
        <dbReference type="Proteomes" id="UP000317691"/>
    </source>
</evidence>
<dbReference type="PANTHER" id="PTHR43785">
    <property type="entry name" value="GAMMA-GLUTAMYLPUTRESCINE SYNTHETASE"/>
    <property type="match status" value="1"/>
</dbReference>
<gene>
    <name evidence="10" type="ORF">E6K79_10825</name>
</gene>
<evidence type="ECO:0000313" key="10">
    <source>
        <dbReference type="EMBL" id="TMQ63131.1"/>
    </source>
</evidence>
<dbReference type="SMART" id="SM01230">
    <property type="entry name" value="Gln-synt_C"/>
    <property type="match status" value="1"/>
</dbReference>
<evidence type="ECO:0000256" key="3">
    <source>
        <dbReference type="ARBA" id="ARBA00022741"/>
    </source>
</evidence>
<dbReference type="InterPro" id="IPR008146">
    <property type="entry name" value="Gln_synth_cat_dom"/>
</dbReference>
<keyword evidence="3" id="KW-0547">Nucleotide-binding</keyword>
<keyword evidence="2" id="KW-0436">Ligase</keyword>
<evidence type="ECO:0000256" key="2">
    <source>
        <dbReference type="ARBA" id="ARBA00022598"/>
    </source>
</evidence>
<dbReference type="EMBL" id="VBOZ01000033">
    <property type="protein sequence ID" value="TMQ63131.1"/>
    <property type="molecule type" value="Genomic_DNA"/>
</dbReference>
<dbReference type="PROSITE" id="PS51987">
    <property type="entry name" value="GS_CATALYTIC"/>
    <property type="match status" value="1"/>
</dbReference>
<dbReference type="GO" id="GO:0006542">
    <property type="term" value="P:glutamine biosynthetic process"/>
    <property type="evidence" value="ECO:0007669"/>
    <property type="project" value="InterPro"/>
</dbReference>